<accession>A0A6M4GQC9</accession>
<reference evidence="2 3" key="1">
    <citation type="submission" date="2020-04" db="EMBL/GenBank/DDBJ databases">
        <title>Usitatibacter rugosus gen. nov., sp. nov. and Usitatibacter palustris sp. nov., novel members of Usitatibacteraceae fam. nov. within the order Nitrosomonadales isolated from soil.</title>
        <authorList>
            <person name="Huber K.J."/>
            <person name="Neumann-Schaal M."/>
            <person name="Geppert A."/>
            <person name="Luckner M."/>
            <person name="Wanner G."/>
            <person name="Overmann J."/>
        </authorList>
    </citation>
    <scope>NUCLEOTIDE SEQUENCE [LARGE SCALE GENOMIC DNA]</scope>
    <source>
        <strain evidence="2 3">0125_3</strain>
    </source>
</reference>
<organism evidence="2 3">
    <name type="scientific">Usitatibacter rugosus</name>
    <dbReference type="NCBI Taxonomy" id="2732067"/>
    <lineage>
        <taxon>Bacteria</taxon>
        <taxon>Pseudomonadati</taxon>
        <taxon>Pseudomonadota</taxon>
        <taxon>Betaproteobacteria</taxon>
        <taxon>Nitrosomonadales</taxon>
        <taxon>Usitatibacteraceae</taxon>
        <taxon>Usitatibacter</taxon>
    </lineage>
</organism>
<keyword evidence="1" id="KW-0732">Signal</keyword>
<gene>
    <name evidence="2" type="ORF">DSM104443_00599</name>
</gene>
<proteinExistence type="predicted"/>
<evidence type="ECO:0000313" key="3">
    <source>
        <dbReference type="Proteomes" id="UP000501534"/>
    </source>
</evidence>
<evidence type="ECO:0000256" key="1">
    <source>
        <dbReference type="SAM" id="SignalP"/>
    </source>
</evidence>
<dbReference type="AlphaFoldDB" id="A0A6M4GQC9"/>
<evidence type="ECO:0000313" key="2">
    <source>
        <dbReference type="EMBL" id="QJR09550.1"/>
    </source>
</evidence>
<name>A0A6M4GQC9_9PROT</name>
<dbReference type="EMBL" id="CP053069">
    <property type="protein sequence ID" value="QJR09550.1"/>
    <property type="molecule type" value="Genomic_DNA"/>
</dbReference>
<keyword evidence="3" id="KW-1185">Reference proteome</keyword>
<protein>
    <submittedName>
        <fullName evidence="2">Uncharacterized protein</fullName>
    </submittedName>
</protein>
<feature type="chain" id="PRO_5026935905" evidence="1">
    <location>
        <begin position="20"/>
        <end position="69"/>
    </location>
</feature>
<feature type="signal peptide" evidence="1">
    <location>
        <begin position="1"/>
        <end position="19"/>
    </location>
</feature>
<sequence length="69" mass="7513">MTCLRIVVFTVLLVGPVPAIQVAQAQVPAHTPGTICFTPRFWCWANPPGPPGRVCYCPSQYGWVQGTLN</sequence>
<dbReference type="KEGG" id="uru:DSM104443_00599"/>
<dbReference type="Proteomes" id="UP000501534">
    <property type="component" value="Chromosome"/>
</dbReference>
<dbReference type="RefSeq" id="WP_171089349.1">
    <property type="nucleotide sequence ID" value="NZ_CP053069.1"/>
</dbReference>